<dbReference type="PROSITE" id="PS50810">
    <property type="entry name" value="FRATAXIN_2"/>
    <property type="match status" value="1"/>
</dbReference>
<comment type="catalytic activity">
    <reaction evidence="12">
        <text>4 Fe(2+) + O2 + 4 H(+) = 4 Fe(3+) + 2 H2O</text>
        <dbReference type="Rhea" id="RHEA:11148"/>
        <dbReference type="ChEBI" id="CHEBI:15377"/>
        <dbReference type="ChEBI" id="CHEBI:15378"/>
        <dbReference type="ChEBI" id="CHEBI:15379"/>
        <dbReference type="ChEBI" id="CHEBI:29033"/>
        <dbReference type="ChEBI" id="CHEBI:29034"/>
        <dbReference type="EC" id="1.16.3.1"/>
    </reaction>
</comment>
<evidence type="ECO:0000256" key="2">
    <source>
        <dbReference type="ARBA" id="ARBA00008183"/>
    </source>
</evidence>
<dbReference type="NCBIfam" id="TIGR03421">
    <property type="entry name" value="FeS_CyaY"/>
    <property type="match status" value="1"/>
</dbReference>
<dbReference type="InterPro" id="IPR036524">
    <property type="entry name" value="Frataxin/CyaY_sf"/>
</dbReference>
<comment type="similarity">
    <text evidence="2">Belongs to the frataxin family.</text>
</comment>
<dbReference type="Gene3D" id="3.30.920.10">
    <property type="entry name" value="Frataxin/CyaY"/>
    <property type="match status" value="1"/>
</dbReference>
<reference evidence="13 14" key="1">
    <citation type="submission" date="2017-04" db="EMBL/GenBank/DDBJ databases">
        <title>Draft genome of the yeast Clavispora lusitaniae type strain CBS 6936.</title>
        <authorList>
            <person name="Durrens P."/>
            <person name="Klopp C."/>
            <person name="Biteau N."/>
            <person name="Fitton-Ouhabi V."/>
            <person name="Dementhon K."/>
            <person name="Accoceberry I."/>
            <person name="Sherman D.J."/>
            <person name="Noel T."/>
        </authorList>
    </citation>
    <scope>NUCLEOTIDE SEQUENCE [LARGE SCALE GENOMIC DNA]</scope>
    <source>
        <strain evidence="13 14">CBS 6936</strain>
    </source>
</reference>
<dbReference type="GO" id="GO:0034986">
    <property type="term" value="F:iron chaperone activity"/>
    <property type="evidence" value="ECO:0007669"/>
    <property type="project" value="TreeGrafter"/>
</dbReference>
<keyword evidence="5" id="KW-0813">Transport</keyword>
<dbReference type="GO" id="GO:0008198">
    <property type="term" value="F:ferrous iron binding"/>
    <property type="evidence" value="ECO:0007669"/>
    <property type="project" value="TreeGrafter"/>
</dbReference>
<dbReference type="GO" id="GO:0005739">
    <property type="term" value="C:mitochondrion"/>
    <property type="evidence" value="ECO:0007669"/>
    <property type="project" value="UniProtKB-SubCell"/>
</dbReference>
<dbReference type="Pfam" id="PF01491">
    <property type="entry name" value="Frataxin_Cyay"/>
    <property type="match status" value="1"/>
</dbReference>
<dbReference type="PANTHER" id="PTHR16821:SF2">
    <property type="entry name" value="FRATAXIN, MITOCHONDRIAL"/>
    <property type="match status" value="1"/>
</dbReference>
<sequence>MSSLFRLVPRRLISGRTLVLSRCSLLSPLNSGRRLPRPTAIFVRSAVSTSGEHVEQLIDPLSDNEYSRAANTYLESLSDELEELAETFPQLDVELSSGVMTLSVGDLTYVINKQPPNKQIWLSSPISGPKRFDMIGGRWVTLRDGSALTDLLREELSAQLGDDVELPLEA</sequence>
<dbReference type="AlphaFoldDB" id="A0AA91Q2E8"/>
<keyword evidence="9" id="KW-0408">Iron</keyword>
<dbReference type="SMART" id="SM01219">
    <property type="entry name" value="Frataxin_Cyay"/>
    <property type="match status" value="1"/>
</dbReference>
<evidence type="ECO:0000256" key="8">
    <source>
        <dbReference type="ARBA" id="ARBA00023002"/>
    </source>
</evidence>
<evidence type="ECO:0000256" key="7">
    <source>
        <dbReference type="ARBA" id="ARBA00022946"/>
    </source>
</evidence>
<dbReference type="KEGG" id="clus:A9F13_05g03333"/>
<evidence type="ECO:0000256" key="9">
    <source>
        <dbReference type="ARBA" id="ARBA00023004"/>
    </source>
</evidence>
<accession>A0AA91Q2E8</accession>
<dbReference type="GO" id="GO:0004322">
    <property type="term" value="F:ferroxidase activity"/>
    <property type="evidence" value="ECO:0007669"/>
    <property type="project" value="UniProtKB-EC"/>
</dbReference>
<evidence type="ECO:0000256" key="3">
    <source>
        <dbReference type="ARBA" id="ARBA00013107"/>
    </source>
</evidence>
<evidence type="ECO:0000256" key="5">
    <source>
        <dbReference type="ARBA" id="ARBA00022448"/>
    </source>
</evidence>
<dbReference type="GO" id="GO:0008199">
    <property type="term" value="F:ferric iron binding"/>
    <property type="evidence" value="ECO:0007669"/>
    <property type="project" value="InterPro"/>
</dbReference>
<keyword evidence="10" id="KW-0406">Ion transport</keyword>
<keyword evidence="7" id="KW-0809">Transit peptide</keyword>
<keyword evidence="8" id="KW-0560">Oxidoreductase</keyword>
<dbReference type="SUPFAM" id="SSF55387">
    <property type="entry name" value="Frataxin/Nqo15-like"/>
    <property type="match status" value="1"/>
</dbReference>
<comment type="caution">
    <text evidence="13">The sequence shown here is derived from an EMBL/GenBank/DDBJ whole genome shotgun (WGS) entry which is preliminary data.</text>
</comment>
<evidence type="ECO:0000256" key="11">
    <source>
        <dbReference type="ARBA" id="ARBA00023128"/>
    </source>
</evidence>
<dbReference type="InterPro" id="IPR017789">
    <property type="entry name" value="Frataxin"/>
</dbReference>
<evidence type="ECO:0000256" key="1">
    <source>
        <dbReference type="ARBA" id="ARBA00004173"/>
    </source>
</evidence>
<dbReference type="InterPro" id="IPR002908">
    <property type="entry name" value="Frataxin/CyaY"/>
</dbReference>
<dbReference type="GO" id="GO:0051537">
    <property type="term" value="F:2 iron, 2 sulfur cluster binding"/>
    <property type="evidence" value="ECO:0007669"/>
    <property type="project" value="TreeGrafter"/>
</dbReference>
<dbReference type="GO" id="GO:0016226">
    <property type="term" value="P:iron-sulfur cluster assembly"/>
    <property type="evidence" value="ECO:0007669"/>
    <property type="project" value="InterPro"/>
</dbReference>
<evidence type="ECO:0000256" key="6">
    <source>
        <dbReference type="ARBA" id="ARBA00022496"/>
    </source>
</evidence>
<dbReference type="EC" id="1.16.3.1" evidence="3"/>
<evidence type="ECO:0000313" key="14">
    <source>
        <dbReference type="Proteomes" id="UP000195602"/>
    </source>
</evidence>
<dbReference type="CDD" id="cd00503">
    <property type="entry name" value="Frataxin"/>
    <property type="match status" value="1"/>
</dbReference>
<dbReference type="Proteomes" id="UP000195602">
    <property type="component" value="Unassembled WGS sequence"/>
</dbReference>
<proteinExistence type="inferred from homology"/>
<evidence type="ECO:0000313" key="13">
    <source>
        <dbReference type="EMBL" id="OVF09507.1"/>
    </source>
</evidence>
<evidence type="ECO:0000256" key="4">
    <source>
        <dbReference type="ARBA" id="ARBA00022434"/>
    </source>
</evidence>
<dbReference type="NCBIfam" id="TIGR03422">
    <property type="entry name" value="mito_frataxin"/>
    <property type="match status" value="1"/>
</dbReference>
<protein>
    <recommendedName>
        <fullName evidence="3">ferroxidase</fullName>
        <ecNumber evidence="3">1.16.3.1</ecNumber>
    </recommendedName>
</protein>
<dbReference type="PANTHER" id="PTHR16821">
    <property type="entry name" value="FRATAXIN"/>
    <property type="match status" value="1"/>
</dbReference>
<keyword evidence="11" id="KW-0496">Mitochondrion</keyword>
<gene>
    <name evidence="13" type="ORF">A9F13_05g03333</name>
</gene>
<organism evidence="13 14">
    <name type="scientific">Clavispora lusitaniae</name>
    <name type="common">Candida lusitaniae</name>
    <dbReference type="NCBI Taxonomy" id="36911"/>
    <lineage>
        <taxon>Eukaryota</taxon>
        <taxon>Fungi</taxon>
        <taxon>Dikarya</taxon>
        <taxon>Ascomycota</taxon>
        <taxon>Saccharomycotina</taxon>
        <taxon>Pichiomycetes</taxon>
        <taxon>Metschnikowiaceae</taxon>
        <taxon>Clavispora</taxon>
    </lineage>
</organism>
<dbReference type="EMBL" id="LYUB02000005">
    <property type="protein sequence ID" value="OVF09507.1"/>
    <property type="molecule type" value="Genomic_DNA"/>
</dbReference>
<dbReference type="GO" id="GO:0006826">
    <property type="term" value="P:iron ion transport"/>
    <property type="evidence" value="ECO:0007669"/>
    <property type="project" value="UniProtKB-KW"/>
</dbReference>
<keyword evidence="6" id="KW-0410">Iron transport</keyword>
<evidence type="ECO:0000256" key="10">
    <source>
        <dbReference type="ARBA" id="ARBA00023065"/>
    </source>
</evidence>
<name>A0AA91Q2E8_CLALS</name>
<comment type="subcellular location">
    <subcellularLocation>
        <location evidence="1">Mitochondrion</location>
    </subcellularLocation>
</comment>
<dbReference type="PROSITE" id="PS01344">
    <property type="entry name" value="FRATAXIN_1"/>
    <property type="match status" value="1"/>
</dbReference>
<dbReference type="GO" id="GO:0006879">
    <property type="term" value="P:intracellular iron ion homeostasis"/>
    <property type="evidence" value="ECO:0007669"/>
    <property type="project" value="UniProtKB-KW"/>
</dbReference>
<evidence type="ECO:0000256" key="12">
    <source>
        <dbReference type="ARBA" id="ARBA00047990"/>
    </source>
</evidence>
<keyword evidence="4" id="KW-0409">Iron storage</keyword>
<dbReference type="InterPro" id="IPR020895">
    <property type="entry name" value="Frataxin_CS"/>
</dbReference>